<evidence type="ECO:0000313" key="2">
    <source>
        <dbReference type="Proteomes" id="UP000244677"/>
    </source>
</evidence>
<proteinExistence type="predicted"/>
<protein>
    <submittedName>
        <fullName evidence="1">Uncharacterized protein</fullName>
    </submittedName>
</protein>
<accession>A0A2S1LR29</accession>
<dbReference type="Proteomes" id="UP000244677">
    <property type="component" value="Chromosome"/>
</dbReference>
<reference evidence="1 2" key="1">
    <citation type="submission" date="2017-04" db="EMBL/GenBank/DDBJ databases">
        <title>Complete genome sequence of Flavobacterium kingsejong AJ004.</title>
        <authorList>
            <person name="Lee P.C."/>
        </authorList>
    </citation>
    <scope>NUCLEOTIDE SEQUENCE [LARGE SCALE GENOMIC DNA]</scope>
    <source>
        <strain evidence="1 2">AJ004</strain>
    </source>
</reference>
<dbReference type="AlphaFoldDB" id="A0A2S1LR29"/>
<dbReference type="RefSeq" id="WP_108737719.1">
    <property type="nucleotide sequence ID" value="NZ_CP020919.1"/>
</dbReference>
<dbReference type="EMBL" id="CP020919">
    <property type="protein sequence ID" value="AWG26184.1"/>
    <property type="molecule type" value="Genomic_DNA"/>
</dbReference>
<sequence length="328" mass="38628">MHQDDDEIFIPIIRDSKKKLQTLKIVSNFFNHPVLFAVLIRTKVIHNLFENNRSLDSNKLELFHLQYTQSLIDLFQKLKKTKEQNYLLLADEIYINDDFIGKLKLEIDASFFRDVAYSHAKNLSLKIEQLYKGFAFENLEVFHWNEITEFSSRRANEFYREISKEQFDQLVAHHHNNVYENKFVTIEKKLLGRLNIHKFRIKFTCGLKQGNELLEIYEFVDSNDRFVFHISEKSFYFLDDDNTKGIDLSKNQSVKKQIIDGLQEKNRQLTAQQESLKTQLSSEVEAVLESYAAKISEVEFLNDLQNVDEQTNILKAMLNININSNNGN</sequence>
<dbReference type="OrthoDB" id="995060at2"/>
<evidence type="ECO:0000313" key="1">
    <source>
        <dbReference type="EMBL" id="AWG26184.1"/>
    </source>
</evidence>
<keyword evidence="2" id="KW-1185">Reference proteome</keyword>
<name>A0A2S1LR29_9FLAO</name>
<gene>
    <name evidence="1" type="ORF">FK004_13585</name>
</gene>
<dbReference type="KEGG" id="fki:FK004_13585"/>
<organism evidence="1 2">
    <name type="scientific">Flavobacterium kingsejongi</name>
    <dbReference type="NCBI Taxonomy" id="1678728"/>
    <lineage>
        <taxon>Bacteria</taxon>
        <taxon>Pseudomonadati</taxon>
        <taxon>Bacteroidota</taxon>
        <taxon>Flavobacteriia</taxon>
        <taxon>Flavobacteriales</taxon>
        <taxon>Flavobacteriaceae</taxon>
        <taxon>Flavobacterium</taxon>
    </lineage>
</organism>